<feature type="transmembrane region" description="Helical" evidence="1">
    <location>
        <begin position="7"/>
        <end position="30"/>
    </location>
</feature>
<evidence type="ECO:0000256" key="1">
    <source>
        <dbReference type="SAM" id="Phobius"/>
    </source>
</evidence>
<gene>
    <name evidence="2" type="ORF">MNBD_CHLOROFLEXI01-3913</name>
</gene>
<sequence length="89" mass="9383">MWQTVRGWVAGAAAFIVCPCHLPLTLPLFIVLTAGTAGTAVSGWLANNTILIYVASTGLFIGGLVLAGKWLMTDDAKVCAIEPKEKQPI</sequence>
<keyword evidence="1" id="KW-0812">Transmembrane</keyword>
<name>A0A3B0UG52_9ZZZZ</name>
<organism evidence="2">
    <name type="scientific">hydrothermal vent metagenome</name>
    <dbReference type="NCBI Taxonomy" id="652676"/>
    <lineage>
        <taxon>unclassified sequences</taxon>
        <taxon>metagenomes</taxon>
        <taxon>ecological metagenomes</taxon>
    </lineage>
</organism>
<accession>A0A3B0UG52</accession>
<keyword evidence="1" id="KW-0472">Membrane</keyword>
<proteinExistence type="predicted"/>
<dbReference type="GO" id="GO:0016020">
    <property type="term" value="C:membrane"/>
    <property type="evidence" value="ECO:0007669"/>
    <property type="project" value="InterPro"/>
</dbReference>
<dbReference type="InterPro" id="IPR007746">
    <property type="entry name" value="MerE"/>
</dbReference>
<dbReference type="EMBL" id="UOEU01000019">
    <property type="protein sequence ID" value="VAW29995.1"/>
    <property type="molecule type" value="Genomic_DNA"/>
</dbReference>
<dbReference type="GO" id="GO:0015097">
    <property type="term" value="F:mercury ion transmembrane transporter activity"/>
    <property type="evidence" value="ECO:0007669"/>
    <property type="project" value="InterPro"/>
</dbReference>
<protein>
    <submittedName>
        <fullName evidence="2">Uncharacterized protein</fullName>
    </submittedName>
</protein>
<feature type="transmembrane region" description="Helical" evidence="1">
    <location>
        <begin position="50"/>
        <end position="67"/>
    </location>
</feature>
<reference evidence="2" key="1">
    <citation type="submission" date="2018-06" db="EMBL/GenBank/DDBJ databases">
        <authorList>
            <person name="Zhirakovskaya E."/>
        </authorList>
    </citation>
    <scope>NUCLEOTIDE SEQUENCE</scope>
</reference>
<keyword evidence="1" id="KW-1133">Transmembrane helix</keyword>
<dbReference type="Pfam" id="PF05052">
    <property type="entry name" value="MerE"/>
    <property type="match status" value="1"/>
</dbReference>
<evidence type="ECO:0000313" key="2">
    <source>
        <dbReference type="EMBL" id="VAW29995.1"/>
    </source>
</evidence>
<dbReference type="AlphaFoldDB" id="A0A3B0UG52"/>